<evidence type="ECO:0000256" key="1">
    <source>
        <dbReference type="SAM" id="MobiDB-lite"/>
    </source>
</evidence>
<evidence type="ECO:0000313" key="2">
    <source>
        <dbReference type="EMBL" id="MPR28257.1"/>
    </source>
</evidence>
<feature type="region of interest" description="Disordered" evidence="1">
    <location>
        <begin position="83"/>
        <end position="118"/>
    </location>
</feature>
<feature type="compositionally biased region" description="Polar residues" evidence="1">
    <location>
        <begin position="46"/>
        <end position="56"/>
    </location>
</feature>
<proteinExistence type="predicted"/>
<gene>
    <name evidence="2" type="ORF">FS320_24630</name>
</gene>
<dbReference type="AlphaFoldDB" id="A0A5N7MMM6"/>
<organism evidence="2 3">
    <name type="scientific">Microvirga tunisiensis</name>
    <dbReference type="NCBI Taxonomy" id="2108360"/>
    <lineage>
        <taxon>Bacteria</taxon>
        <taxon>Pseudomonadati</taxon>
        <taxon>Pseudomonadota</taxon>
        <taxon>Alphaproteobacteria</taxon>
        <taxon>Hyphomicrobiales</taxon>
        <taxon>Methylobacteriaceae</taxon>
        <taxon>Microvirga</taxon>
    </lineage>
</organism>
<feature type="region of interest" description="Disordered" evidence="1">
    <location>
        <begin position="24"/>
        <end position="56"/>
    </location>
</feature>
<sequence length="118" mass="12140">MITTREGREIIAEALRAVAAVLDSHNQRDQSGASARRFGEALDQGMHTSDPITNPATEAVTGALGVAQAATEMVTDAATGVMLGGIGASDGESDGNEGNRRGARKGRSSRKRTSSGNE</sequence>
<dbReference type="EMBL" id="VOSK01000133">
    <property type="protein sequence ID" value="MPR28257.1"/>
    <property type="molecule type" value="Genomic_DNA"/>
</dbReference>
<feature type="compositionally biased region" description="Basic residues" evidence="1">
    <location>
        <begin position="101"/>
        <end position="118"/>
    </location>
</feature>
<accession>A0A5N7MMM6</accession>
<dbReference type="RefSeq" id="WP_152714555.1">
    <property type="nucleotide sequence ID" value="NZ_VOSJ01000134.1"/>
</dbReference>
<keyword evidence="3" id="KW-1185">Reference proteome</keyword>
<comment type="caution">
    <text evidence="2">The sequence shown here is derived from an EMBL/GenBank/DDBJ whole genome shotgun (WGS) entry which is preliminary data.</text>
</comment>
<evidence type="ECO:0000313" key="3">
    <source>
        <dbReference type="Proteomes" id="UP000403266"/>
    </source>
</evidence>
<reference evidence="2 3" key="1">
    <citation type="journal article" date="2019" name="Syst. Appl. Microbiol.">
        <title>Microvirga tunisiensis sp. nov., a root nodule symbiotic bacterium isolated from Lupinus micranthus and L. luteus grown in Northern Tunisia.</title>
        <authorList>
            <person name="Msaddak A."/>
            <person name="Rejili M."/>
            <person name="Duran D."/>
            <person name="Mars M."/>
            <person name="Palacios J.M."/>
            <person name="Ruiz-Argueso T."/>
            <person name="Rey L."/>
            <person name="Imperial J."/>
        </authorList>
    </citation>
    <scope>NUCLEOTIDE SEQUENCE [LARGE SCALE GENOMIC DNA]</scope>
    <source>
        <strain evidence="2 3">Lmie10</strain>
    </source>
</reference>
<dbReference type="Proteomes" id="UP000403266">
    <property type="component" value="Unassembled WGS sequence"/>
</dbReference>
<name>A0A5N7MMM6_9HYPH</name>
<protein>
    <submittedName>
        <fullName evidence="2">Uncharacterized protein</fullName>
    </submittedName>
</protein>